<dbReference type="GO" id="GO:0000976">
    <property type="term" value="F:transcription cis-regulatory region binding"/>
    <property type="evidence" value="ECO:0007669"/>
    <property type="project" value="TreeGrafter"/>
</dbReference>
<gene>
    <name evidence="7" type="ORF">B0A73_21660</name>
    <name evidence="6" type="ORF">IW18_00445</name>
</gene>
<keyword evidence="1" id="KW-0805">Transcription regulation</keyword>
<dbReference type="CDD" id="cd01392">
    <property type="entry name" value="HTH_LacI"/>
    <property type="match status" value="1"/>
</dbReference>
<dbReference type="Proteomes" id="UP000032061">
    <property type="component" value="Unassembled WGS sequence"/>
</dbReference>
<dbReference type="InterPro" id="IPR000843">
    <property type="entry name" value="HTH_LacI"/>
</dbReference>
<feature type="region of interest" description="Disordered" evidence="4">
    <location>
        <begin position="318"/>
        <end position="337"/>
    </location>
</feature>
<keyword evidence="2" id="KW-0238">DNA-binding</keyword>
<evidence type="ECO:0000313" key="6">
    <source>
        <dbReference type="EMBL" id="KIO54525.1"/>
    </source>
</evidence>
<reference evidence="6 8" key="1">
    <citation type="submission" date="2015-01" db="EMBL/GenBank/DDBJ databases">
        <title>Genome of Flavobacterium hibernum DSM 12611.</title>
        <authorList>
            <person name="Stropko S.J."/>
            <person name="Pipes S.E."/>
            <person name="Newman J.D."/>
        </authorList>
    </citation>
    <scope>NUCLEOTIDE SEQUENCE [LARGE SCALE GENOMIC DNA]</scope>
    <source>
        <strain evidence="6 8">DSM 12611</strain>
    </source>
</reference>
<sequence length="337" mass="38166">MSKKITIKDIAKAANVSVTTVSFVLNDKGEKMGISKEVIKKVFKVTEEMKFRLNMIASSLRTGKTRSIGLIVEDISNQFFSDLARVIEREAIDLNYRVFYCSTGGNDERAVELVNSLLQANVDGFIITPTKNMKATIDRLMELQCPVVLLDRYFEEQNVSHVVLDNFEGAKTATNYLLEKGFKKIAFVTNSSELIQMDLRKQGYISALKEVNLYDESKILDIEYHISEDERIEKISDFLNNTTEIDAVLFGANYLLLAGLQSFRKLGLKIPTDKAVISFDDHDSFRLHSPSITVLSQPIEEMGKKTVRLLMKHMNEGNNSEIEKEKKKGSLTIRESV</sequence>
<evidence type="ECO:0000256" key="2">
    <source>
        <dbReference type="ARBA" id="ARBA00023125"/>
    </source>
</evidence>
<dbReference type="SMART" id="SM00354">
    <property type="entry name" value="HTH_LACI"/>
    <property type="match status" value="1"/>
</dbReference>
<evidence type="ECO:0000313" key="8">
    <source>
        <dbReference type="Proteomes" id="UP000032061"/>
    </source>
</evidence>
<keyword evidence="3" id="KW-0804">Transcription</keyword>
<dbReference type="OrthoDB" id="9803256at2"/>
<evidence type="ECO:0000259" key="5">
    <source>
        <dbReference type="PROSITE" id="PS50932"/>
    </source>
</evidence>
<dbReference type="EMBL" id="MUGX01000038">
    <property type="protein sequence ID" value="OXA83880.1"/>
    <property type="molecule type" value="Genomic_DNA"/>
</dbReference>
<dbReference type="Gene3D" id="3.40.50.2300">
    <property type="match status" value="2"/>
</dbReference>
<dbReference type="InterPro" id="IPR010982">
    <property type="entry name" value="Lambda_DNA-bd_dom_sf"/>
</dbReference>
<evidence type="ECO:0000313" key="9">
    <source>
        <dbReference type="Proteomes" id="UP000198302"/>
    </source>
</evidence>
<evidence type="ECO:0000256" key="1">
    <source>
        <dbReference type="ARBA" id="ARBA00023015"/>
    </source>
</evidence>
<dbReference type="Pfam" id="PF13377">
    <property type="entry name" value="Peripla_BP_3"/>
    <property type="match status" value="1"/>
</dbReference>
<dbReference type="InterPro" id="IPR046335">
    <property type="entry name" value="LacI/GalR-like_sensor"/>
</dbReference>
<dbReference type="SUPFAM" id="SSF53822">
    <property type="entry name" value="Periplasmic binding protein-like I"/>
    <property type="match status" value="1"/>
</dbReference>
<dbReference type="PANTHER" id="PTHR30146:SF109">
    <property type="entry name" value="HTH-TYPE TRANSCRIPTIONAL REGULATOR GALS"/>
    <property type="match status" value="1"/>
</dbReference>
<evidence type="ECO:0000256" key="4">
    <source>
        <dbReference type="SAM" id="MobiDB-lite"/>
    </source>
</evidence>
<accession>A0A0D0ENF0</accession>
<comment type="caution">
    <text evidence="6">The sequence shown here is derived from an EMBL/GenBank/DDBJ whole genome shotgun (WGS) entry which is preliminary data.</text>
</comment>
<dbReference type="PROSITE" id="PS00356">
    <property type="entry name" value="HTH_LACI_1"/>
    <property type="match status" value="1"/>
</dbReference>
<proteinExistence type="predicted"/>
<evidence type="ECO:0000313" key="7">
    <source>
        <dbReference type="EMBL" id="OXA83880.1"/>
    </source>
</evidence>
<organism evidence="6 8">
    <name type="scientific">Flavobacterium hibernum</name>
    <dbReference type="NCBI Taxonomy" id="37752"/>
    <lineage>
        <taxon>Bacteria</taxon>
        <taxon>Pseudomonadati</taxon>
        <taxon>Bacteroidota</taxon>
        <taxon>Flavobacteriia</taxon>
        <taxon>Flavobacteriales</taxon>
        <taxon>Flavobacteriaceae</taxon>
        <taxon>Flavobacterium</taxon>
    </lineage>
</organism>
<dbReference type="RefSeq" id="WP_041515618.1">
    <property type="nucleotide sequence ID" value="NZ_JPRK01000002.1"/>
</dbReference>
<dbReference type="Pfam" id="PF00356">
    <property type="entry name" value="LacI"/>
    <property type="match status" value="1"/>
</dbReference>
<feature type="domain" description="HTH lacI-type" evidence="5">
    <location>
        <begin position="5"/>
        <end position="62"/>
    </location>
</feature>
<dbReference type="InterPro" id="IPR028082">
    <property type="entry name" value="Peripla_BP_I"/>
</dbReference>
<dbReference type="GO" id="GO:0003700">
    <property type="term" value="F:DNA-binding transcription factor activity"/>
    <property type="evidence" value="ECO:0007669"/>
    <property type="project" value="TreeGrafter"/>
</dbReference>
<keyword evidence="9" id="KW-1185">Reference proteome</keyword>
<reference evidence="7 9" key="2">
    <citation type="submission" date="2016-11" db="EMBL/GenBank/DDBJ databases">
        <title>Whole genomes of Flavobacteriaceae.</title>
        <authorList>
            <person name="Stine C."/>
            <person name="Li C."/>
            <person name="Tadesse D."/>
        </authorList>
    </citation>
    <scope>NUCLEOTIDE SEQUENCE [LARGE SCALE GENOMIC DNA]</scope>
    <source>
        <strain evidence="7 9">ATCC 51468</strain>
    </source>
</reference>
<dbReference type="PROSITE" id="PS50932">
    <property type="entry name" value="HTH_LACI_2"/>
    <property type="match status" value="1"/>
</dbReference>
<dbReference type="AlphaFoldDB" id="A0A0D0ENF0"/>
<dbReference type="STRING" id="37752.IW18_00445"/>
<evidence type="ECO:0000256" key="3">
    <source>
        <dbReference type="ARBA" id="ARBA00023163"/>
    </source>
</evidence>
<name>A0A0D0ENF0_9FLAO</name>
<dbReference type="SUPFAM" id="SSF47413">
    <property type="entry name" value="lambda repressor-like DNA-binding domains"/>
    <property type="match status" value="1"/>
</dbReference>
<protein>
    <submittedName>
        <fullName evidence="6">LacI family transcriptional regulator</fullName>
    </submittedName>
</protein>
<dbReference type="PRINTS" id="PR00036">
    <property type="entry name" value="HTHLACI"/>
</dbReference>
<dbReference type="PANTHER" id="PTHR30146">
    <property type="entry name" value="LACI-RELATED TRANSCRIPTIONAL REPRESSOR"/>
    <property type="match status" value="1"/>
</dbReference>
<dbReference type="Gene3D" id="1.10.260.40">
    <property type="entry name" value="lambda repressor-like DNA-binding domains"/>
    <property type="match status" value="1"/>
</dbReference>
<dbReference type="Proteomes" id="UP000198302">
    <property type="component" value="Unassembled WGS sequence"/>
</dbReference>
<dbReference type="EMBL" id="JPRK01000002">
    <property type="protein sequence ID" value="KIO54525.1"/>
    <property type="molecule type" value="Genomic_DNA"/>
</dbReference>